<evidence type="ECO:0000313" key="6">
    <source>
        <dbReference type="EMBL" id="CDZ23568.1"/>
    </source>
</evidence>
<dbReference type="InterPro" id="IPR023198">
    <property type="entry name" value="PGP-like_dom2"/>
</dbReference>
<dbReference type="NCBIfam" id="TIGR01990">
    <property type="entry name" value="bPGM"/>
    <property type="match status" value="1"/>
</dbReference>
<dbReference type="Gene3D" id="3.40.50.1000">
    <property type="entry name" value="HAD superfamily/HAD-like"/>
    <property type="match status" value="1"/>
</dbReference>
<dbReference type="Proteomes" id="UP000032431">
    <property type="component" value="Chromosome I"/>
</dbReference>
<dbReference type="InterPro" id="IPR010972">
    <property type="entry name" value="Beta-PGM"/>
</dbReference>
<dbReference type="PANTHER" id="PTHR18901:SF38">
    <property type="entry name" value="PSEUDOURIDINE-5'-PHOSPHATASE"/>
    <property type="match status" value="1"/>
</dbReference>
<sequence>MKAVIFDLDGVIVSTDELQYRAWKHMADREGIPFNWEINNRLRGISRRDSLEIILENSSKTYDEQQKMELITFKNDYYVKLLDGLTQDNILPNVMELLKKLKSDGVKIAVGSGSKNAKKILDKTGLSNVFDAIVDGTEIKHSKPDPEVFLLAAAKLHEKPENCIVVEDAKAGIQAAKMANMIAVGVSDARNSELADYKVDDILEVVDIVRELS</sequence>
<feature type="active site" description="Nucleophile" evidence="2">
    <location>
        <position position="7"/>
    </location>
</feature>
<dbReference type="InterPro" id="IPR023214">
    <property type="entry name" value="HAD_sf"/>
</dbReference>
<feature type="binding site" evidence="3">
    <location>
        <begin position="7"/>
        <end position="9"/>
    </location>
    <ligand>
        <name>substrate</name>
    </ligand>
</feature>
<dbReference type="InterPro" id="IPR036412">
    <property type="entry name" value="HAD-like_sf"/>
</dbReference>
<dbReference type="PANTHER" id="PTHR18901">
    <property type="entry name" value="2-DEOXYGLUCOSE-6-PHOSPHATE PHOSPHATASE 2"/>
    <property type="match status" value="1"/>
</dbReference>
<dbReference type="PATRIC" id="fig|29343.3.peg.447"/>
<dbReference type="CDD" id="cd02598">
    <property type="entry name" value="HAD_BPGM"/>
    <property type="match status" value="1"/>
</dbReference>
<dbReference type="AlphaFoldDB" id="A0A078KM82"/>
<feature type="binding site" evidence="3">
    <location>
        <position position="74"/>
    </location>
    <ligand>
        <name>substrate</name>
    </ligand>
</feature>
<keyword evidence="4" id="KW-0460">Magnesium</keyword>
<comment type="similarity">
    <text evidence="1">Belongs to the HAD-like hydrolase superfamily. CbbY/CbbZ/Gph/YieH family.</text>
</comment>
<feature type="binding site" evidence="4">
    <location>
        <position position="167"/>
    </location>
    <ligand>
        <name>Mg(2+)</name>
        <dbReference type="ChEBI" id="CHEBI:18420"/>
    </ligand>
</feature>
<dbReference type="GO" id="GO:0000287">
    <property type="term" value="F:magnesium ion binding"/>
    <property type="evidence" value="ECO:0007669"/>
    <property type="project" value="InterPro"/>
</dbReference>
<evidence type="ECO:0000256" key="3">
    <source>
        <dbReference type="PIRSR" id="PIRSR610972-2"/>
    </source>
</evidence>
<dbReference type="Gene3D" id="1.10.150.240">
    <property type="entry name" value="Putative phosphatase, domain 2"/>
    <property type="match status" value="1"/>
</dbReference>
<feature type="binding site" evidence="3">
    <location>
        <position position="143"/>
    </location>
    <ligand>
        <name>substrate</name>
    </ligand>
</feature>
<dbReference type="EMBL" id="LM995447">
    <property type="protein sequence ID" value="CDZ23568.1"/>
    <property type="molecule type" value="Genomic_DNA"/>
</dbReference>
<evidence type="ECO:0000256" key="2">
    <source>
        <dbReference type="PIRSR" id="PIRSR610972-1"/>
    </source>
</evidence>
<dbReference type="SFLD" id="SFLDG01135">
    <property type="entry name" value="C1.5.6:_HAD__Beta-PGM__Phospha"/>
    <property type="match status" value="1"/>
</dbReference>
<dbReference type="GO" id="GO:0005975">
    <property type="term" value="P:carbohydrate metabolic process"/>
    <property type="evidence" value="ECO:0007669"/>
    <property type="project" value="InterPro"/>
</dbReference>
<name>A0A078KM82_9FIRM</name>
<dbReference type="InterPro" id="IPR006439">
    <property type="entry name" value="HAD-SF_hydro_IA"/>
</dbReference>
<evidence type="ECO:0000256" key="1">
    <source>
        <dbReference type="ARBA" id="ARBA00006171"/>
    </source>
</evidence>
<dbReference type="KEGG" id="ccel:CCDG5_0430"/>
<evidence type="ECO:0000313" key="7">
    <source>
        <dbReference type="Proteomes" id="UP000032431"/>
    </source>
</evidence>
<organism evidence="6 7">
    <name type="scientific">[Clostridium] cellulosi</name>
    <dbReference type="NCBI Taxonomy" id="29343"/>
    <lineage>
        <taxon>Bacteria</taxon>
        <taxon>Bacillati</taxon>
        <taxon>Bacillota</taxon>
        <taxon>Clostridia</taxon>
        <taxon>Eubacteriales</taxon>
        <taxon>Oscillospiraceae</taxon>
        <taxon>Oscillospiraceae incertae sedis</taxon>
    </lineage>
</organism>
<dbReference type="GO" id="GO:0008801">
    <property type="term" value="F:beta-phosphoglucomutase activity"/>
    <property type="evidence" value="ECO:0007669"/>
    <property type="project" value="InterPro"/>
</dbReference>
<dbReference type="Pfam" id="PF00702">
    <property type="entry name" value="Hydrolase"/>
    <property type="match status" value="1"/>
</dbReference>
<proteinExistence type="inferred from homology"/>
<dbReference type="SUPFAM" id="SSF56784">
    <property type="entry name" value="HAD-like"/>
    <property type="match status" value="1"/>
</dbReference>
<feature type="binding site" evidence="3">
    <location>
        <position position="23"/>
    </location>
    <ligand>
        <name>substrate</name>
    </ligand>
</feature>
<keyword evidence="4" id="KW-0479">Metal-binding</keyword>
<dbReference type="SFLD" id="SFLDG01129">
    <property type="entry name" value="C1.5:_HAD__Beta-PGM__Phosphata"/>
    <property type="match status" value="1"/>
</dbReference>
<reference evidence="7" key="1">
    <citation type="submission" date="2014-07" db="EMBL/GenBank/DDBJ databases">
        <authorList>
            <person name="Wibberg D."/>
        </authorList>
    </citation>
    <scope>NUCLEOTIDE SEQUENCE [LARGE SCALE GENOMIC DNA]</scope>
    <source>
        <strain evidence="7">DG5</strain>
    </source>
</reference>
<feature type="binding site" evidence="4">
    <location>
        <position position="9"/>
    </location>
    <ligand>
        <name>Mg(2+)</name>
        <dbReference type="ChEBI" id="CHEBI:18420"/>
    </ligand>
</feature>
<dbReference type="OrthoDB" id="9797743at2"/>
<feature type="active site" description="Proton donor/acceptor" evidence="2">
    <location>
        <position position="9"/>
    </location>
</feature>
<dbReference type="NCBIfam" id="TIGR01509">
    <property type="entry name" value="HAD-SF-IA-v3"/>
    <property type="match status" value="1"/>
</dbReference>
<feature type="binding site" evidence="4">
    <location>
        <position position="7"/>
    </location>
    <ligand>
        <name>Mg(2+)</name>
        <dbReference type="ChEBI" id="CHEBI:18420"/>
    </ligand>
</feature>
<dbReference type="STRING" id="29343.CCDG5_0430"/>
<comment type="cofactor">
    <cofactor evidence="4">
        <name>Mg(2+)</name>
        <dbReference type="ChEBI" id="CHEBI:18420"/>
    </cofactor>
    <text evidence="4">Binds 2 magnesium ions per subunit.</text>
</comment>
<dbReference type="SFLD" id="SFLDS00003">
    <property type="entry name" value="Haloacid_Dehalogenase"/>
    <property type="match status" value="1"/>
</dbReference>
<evidence type="ECO:0000256" key="4">
    <source>
        <dbReference type="PIRSR" id="PIRSR610972-3"/>
    </source>
</evidence>
<feature type="site" description="Important for catalytic activity and assists the phosphoryl transfer reaction to Asp8 by balancing charge and orienting the reacting groups" evidence="5">
    <location>
        <position position="112"/>
    </location>
</feature>
<keyword evidence="7" id="KW-1185">Reference proteome</keyword>
<dbReference type="InterPro" id="IPR010976">
    <property type="entry name" value="B-phosphoglucomutase_hydrolase"/>
</dbReference>
<feature type="binding site" evidence="4">
    <location>
        <position position="168"/>
    </location>
    <ligand>
        <name>Mg(2+)</name>
        <dbReference type="ChEBI" id="CHEBI:18420"/>
    </ligand>
</feature>
<feature type="binding site" evidence="3">
    <location>
        <begin position="112"/>
        <end position="116"/>
    </location>
    <ligand>
        <name>substrate</name>
    </ligand>
</feature>
<dbReference type="NCBIfam" id="TIGR02009">
    <property type="entry name" value="PGMB-YQAB-SF"/>
    <property type="match status" value="1"/>
</dbReference>
<gene>
    <name evidence="6" type="ORF">CCDG5_0430</name>
</gene>
<accession>A0A078KM82</accession>
<feature type="binding site" evidence="3">
    <location>
        <begin position="42"/>
        <end position="47"/>
    </location>
    <ligand>
        <name>substrate</name>
    </ligand>
</feature>
<feature type="site" description="Important for catalytic activity and assists the phosphoryl transfer reaction to Asp8 by balancing charge and orienting the reacting groups" evidence="5">
    <location>
        <position position="143"/>
    </location>
</feature>
<dbReference type="HOGENOM" id="CLU_045011_13_3_9"/>
<feature type="binding site" evidence="3">
    <location>
        <position position="50"/>
    </location>
    <ligand>
        <name>substrate</name>
    </ligand>
</feature>
<protein>
    <submittedName>
        <fullName evidence="6">Beta-phosphoglucomutase</fullName>
    </submittedName>
</protein>
<evidence type="ECO:0000256" key="5">
    <source>
        <dbReference type="PIRSR" id="PIRSR610972-4"/>
    </source>
</evidence>